<dbReference type="GO" id="GO:0016020">
    <property type="term" value="C:membrane"/>
    <property type="evidence" value="ECO:0007669"/>
    <property type="project" value="UniProtKB-SubCell"/>
</dbReference>
<protein>
    <recommendedName>
        <fullName evidence="17">Integrin alpha-2 domain-containing protein</fullName>
    </recommendedName>
</protein>
<dbReference type="InterPro" id="IPR018184">
    <property type="entry name" value="Integrin_alpha_C_CS"/>
</dbReference>
<dbReference type="SUPFAM" id="SSF69318">
    <property type="entry name" value="Integrin alpha N-terminal domain"/>
    <property type="match status" value="1"/>
</dbReference>
<feature type="domain" description="Integrin alpha third immunoglobulin-like" evidence="14">
    <location>
        <begin position="657"/>
        <end position="827"/>
    </location>
</feature>
<accession>A0ABD3T463</accession>
<dbReference type="InterPro" id="IPR048286">
    <property type="entry name" value="Integrin_alpha_Ig-like_3"/>
</dbReference>
<feature type="domain" description="Integrin alpha first immunoglubulin-like" evidence="13">
    <location>
        <begin position="307"/>
        <end position="470"/>
    </location>
</feature>
<feature type="transmembrane region" description="Helical" evidence="11">
    <location>
        <begin position="860"/>
        <end position="882"/>
    </location>
</feature>
<dbReference type="PROSITE" id="PS00242">
    <property type="entry name" value="INTEGRIN_ALPHA"/>
    <property type="match status" value="1"/>
</dbReference>
<evidence type="ECO:0000256" key="10">
    <source>
        <dbReference type="PROSITE-ProRule" id="PRU00803"/>
    </source>
</evidence>
<keyword evidence="4" id="KW-0677">Repeat</keyword>
<dbReference type="Pfam" id="PF01839">
    <property type="entry name" value="FG-GAP"/>
    <property type="match status" value="1"/>
</dbReference>
<dbReference type="GO" id="GO:0007155">
    <property type="term" value="P:cell adhesion"/>
    <property type="evidence" value="ECO:0007669"/>
    <property type="project" value="UniProtKB-KW"/>
</dbReference>
<proteinExistence type="inferred from homology"/>
<dbReference type="GO" id="GO:0007229">
    <property type="term" value="P:integrin-mediated signaling pathway"/>
    <property type="evidence" value="ECO:0007669"/>
    <property type="project" value="UniProtKB-KW"/>
</dbReference>
<dbReference type="AlphaFoldDB" id="A0ABD3T463"/>
<evidence type="ECO:0000259" key="13">
    <source>
        <dbReference type="Pfam" id="PF08441"/>
    </source>
</evidence>
<dbReference type="PANTHER" id="PTHR23220:SF134">
    <property type="entry name" value="INTEGRIN ALPHA-2 DOMAIN-CONTAINING PROTEIN"/>
    <property type="match status" value="1"/>
</dbReference>
<feature type="compositionally biased region" description="Polar residues" evidence="12">
    <location>
        <begin position="728"/>
        <end position="745"/>
    </location>
</feature>
<gene>
    <name evidence="15" type="ORF">ACJMK2_023179</name>
</gene>
<dbReference type="Gene3D" id="2.60.40.1530">
    <property type="entry name" value="ntegrin, alpha v. Chain A, domain 4"/>
    <property type="match status" value="1"/>
</dbReference>
<name>A0ABD3T463_SINWO</name>
<dbReference type="PANTHER" id="PTHR23220">
    <property type="entry name" value="INTEGRIN ALPHA"/>
    <property type="match status" value="1"/>
</dbReference>
<dbReference type="SMART" id="SM00191">
    <property type="entry name" value="Int_alpha"/>
    <property type="match status" value="3"/>
</dbReference>
<evidence type="ECO:0000256" key="2">
    <source>
        <dbReference type="ARBA" id="ARBA00008054"/>
    </source>
</evidence>
<keyword evidence="3" id="KW-0732">Signal</keyword>
<dbReference type="InterPro" id="IPR013517">
    <property type="entry name" value="FG-GAP"/>
</dbReference>
<evidence type="ECO:0000259" key="14">
    <source>
        <dbReference type="Pfam" id="PF20806"/>
    </source>
</evidence>
<evidence type="ECO:0000313" key="16">
    <source>
        <dbReference type="Proteomes" id="UP001634394"/>
    </source>
</evidence>
<dbReference type="InterPro" id="IPR013519">
    <property type="entry name" value="Int_alpha_beta-p"/>
</dbReference>
<comment type="similarity">
    <text evidence="2 11">Belongs to the integrin alpha chain family.</text>
</comment>
<keyword evidence="16" id="KW-1185">Reference proteome</keyword>
<evidence type="ECO:0008006" key="17">
    <source>
        <dbReference type="Google" id="ProtNLM"/>
    </source>
</evidence>
<feature type="region of interest" description="Disordered" evidence="12">
    <location>
        <begin position="728"/>
        <end position="750"/>
    </location>
</feature>
<keyword evidence="11" id="KW-0812">Transmembrane</keyword>
<dbReference type="Proteomes" id="UP001634394">
    <property type="component" value="Unassembled WGS sequence"/>
</dbReference>
<dbReference type="InterPro" id="IPR013649">
    <property type="entry name" value="Integrin_alpha_Ig-like_1"/>
</dbReference>
<keyword evidence="6 11" id="KW-0401">Integrin</keyword>
<dbReference type="Gene3D" id="2.60.40.1460">
    <property type="entry name" value="Integrin domains. Chain A, domain 2"/>
    <property type="match status" value="1"/>
</dbReference>
<keyword evidence="7 11" id="KW-0472">Membrane</keyword>
<comment type="caution">
    <text evidence="15">The sequence shown here is derived from an EMBL/GenBank/DDBJ whole genome shotgun (WGS) entry which is preliminary data.</text>
</comment>
<evidence type="ECO:0000313" key="15">
    <source>
        <dbReference type="EMBL" id="KAL3831428.1"/>
    </source>
</evidence>
<dbReference type="Gene3D" id="2.130.10.130">
    <property type="entry name" value="Integrin alpha, N-terminal"/>
    <property type="match status" value="1"/>
</dbReference>
<dbReference type="EMBL" id="JBJQND010000019">
    <property type="protein sequence ID" value="KAL3831428.1"/>
    <property type="molecule type" value="Genomic_DNA"/>
</dbReference>
<dbReference type="InterPro" id="IPR028994">
    <property type="entry name" value="Integrin_alpha_N"/>
</dbReference>
<dbReference type="Pfam" id="PF20806">
    <property type="entry name" value="Integrin_A_Ig_3"/>
    <property type="match status" value="1"/>
</dbReference>
<dbReference type="PRINTS" id="PR01185">
    <property type="entry name" value="INTEGRINA"/>
</dbReference>
<evidence type="ECO:0000256" key="4">
    <source>
        <dbReference type="ARBA" id="ARBA00022737"/>
    </source>
</evidence>
<sequence length="922" mass="102502">YCLPFRTSEYFLSDGTDNFAQAMGGFSMKYSQVSAVKSYPISKEHIFGKKKDGMWVQYFGFSLTTAGFKKEGSFTAGIPNYHLDQQGFTGRVEVFSLGDFTMKNAINFGENRSCDDNITVIPNDQPQSGSKFGYIVEGINVDNQGMDELFVGAPFYSEFVKKRVVAPDTGRVFVYRFPTEKICGPIAVLTGAASDPSLRKFAAYARFGTAISSAGDLNNDGYKDVAIGAPYEDEHTGAVYIYNGGPDGVKDVFSQRITGRVIGSNIPLSNIQTFGWHINGEYDVDNNGFTDLAIGAYKNDVAIVLRTRPIVNVTMDIRLFPSIISLNGTPGSACGDAPCLRLMVCFSYMVEKSAPVGIVEKLTLQYDVELDMLAKEKNDPVRVKFQNDSNAGRKNITLMRSADSLRPECRNSTIVVKKNGDAYVPNDLWTLVKFAINFTLLQPASDFSVLDPVLKPEVQSTKKVEAKFDRNCENPSACQSDLELAAEIRLLNIQSTTWTLFDKNSTLVVGEYREIELTASVTMRLISLFRVSLVAQVQAPLNSMDTKRGVIGAMCQDHQAPDWTRSNVTCTANGTFDAYQHIKIVLKYNVSEEWLLPGVQDIAKMPKEITIFVLVNQPFEDMNQTNNIFNATIPVRLEASVEIIENKSVSELVEYKNDPQSNITLDILHRYHLINYGPSPLINATIDITVPIGNNDKTLAVILNTSADCVVTDEDGVNRQISALTMESTAGSTRSIDSAPVPNQQGHKRDNVHGIHTHTLESTAQDPSKLDITCASYQCRLIRCNVGAVKREEKKTVHVNITIIEKHFSSNMSLREITYVSRAEVSDPYVKFRMPDKLRAEKRTRLVISQISIPPDDVNIWIIIGSVAGGVVLLIIVIIILWKFGFFKRKQHKQVLHFKKESLYQRKRSSPNSVGSDKESQS</sequence>
<feature type="non-terminal residue" evidence="15">
    <location>
        <position position="1"/>
    </location>
</feature>
<keyword evidence="11" id="KW-1133">Transmembrane helix</keyword>
<evidence type="ECO:0000256" key="11">
    <source>
        <dbReference type="RuleBase" id="RU003762"/>
    </source>
</evidence>
<comment type="subcellular location">
    <subcellularLocation>
        <location evidence="1 11">Membrane</location>
        <topology evidence="1 11">Single-pass type I membrane protein</topology>
    </subcellularLocation>
</comment>
<dbReference type="InterPro" id="IPR000413">
    <property type="entry name" value="Integrin_alpha"/>
</dbReference>
<keyword evidence="8 11" id="KW-0675">Receptor</keyword>
<organism evidence="15 16">
    <name type="scientific">Sinanodonta woodiana</name>
    <name type="common">Chinese pond mussel</name>
    <name type="synonym">Anodonta woodiana</name>
    <dbReference type="NCBI Taxonomy" id="1069815"/>
    <lineage>
        <taxon>Eukaryota</taxon>
        <taxon>Metazoa</taxon>
        <taxon>Spiralia</taxon>
        <taxon>Lophotrochozoa</taxon>
        <taxon>Mollusca</taxon>
        <taxon>Bivalvia</taxon>
        <taxon>Autobranchia</taxon>
        <taxon>Heteroconchia</taxon>
        <taxon>Palaeoheterodonta</taxon>
        <taxon>Unionida</taxon>
        <taxon>Unionoidea</taxon>
        <taxon>Unionidae</taxon>
        <taxon>Unioninae</taxon>
        <taxon>Sinanodonta</taxon>
    </lineage>
</organism>
<dbReference type="InterPro" id="IPR032695">
    <property type="entry name" value="Integrin_dom_sf"/>
</dbReference>
<evidence type="ECO:0000256" key="8">
    <source>
        <dbReference type="ARBA" id="ARBA00023170"/>
    </source>
</evidence>
<evidence type="ECO:0000256" key="12">
    <source>
        <dbReference type="SAM" id="MobiDB-lite"/>
    </source>
</evidence>
<evidence type="ECO:0000256" key="1">
    <source>
        <dbReference type="ARBA" id="ARBA00004479"/>
    </source>
</evidence>
<reference evidence="15 16" key="1">
    <citation type="submission" date="2024-11" db="EMBL/GenBank/DDBJ databases">
        <title>Chromosome-level genome assembly of the freshwater bivalve Anodonta woodiana.</title>
        <authorList>
            <person name="Chen X."/>
        </authorList>
    </citation>
    <scope>NUCLEOTIDE SEQUENCE [LARGE SCALE GENOMIC DNA]</scope>
    <source>
        <strain evidence="15">MN2024</strain>
        <tissue evidence="15">Gills</tissue>
    </source>
</reference>
<evidence type="ECO:0000256" key="6">
    <source>
        <dbReference type="ARBA" id="ARBA00023037"/>
    </source>
</evidence>
<evidence type="ECO:0000256" key="7">
    <source>
        <dbReference type="ARBA" id="ARBA00023136"/>
    </source>
</evidence>
<keyword evidence="5 11" id="KW-0130">Cell adhesion</keyword>
<evidence type="ECO:0000256" key="3">
    <source>
        <dbReference type="ARBA" id="ARBA00022729"/>
    </source>
</evidence>
<evidence type="ECO:0000256" key="9">
    <source>
        <dbReference type="ARBA" id="ARBA00023180"/>
    </source>
</evidence>
<evidence type="ECO:0000256" key="5">
    <source>
        <dbReference type="ARBA" id="ARBA00022889"/>
    </source>
</evidence>
<dbReference type="Gene3D" id="1.20.5.930">
    <property type="entry name" value="Bicelle-embedded integrin alpha(iib) transmembrane segment"/>
    <property type="match status" value="1"/>
</dbReference>
<dbReference type="SUPFAM" id="SSF69179">
    <property type="entry name" value="Integrin domains"/>
    <property type="match status" value="2"/>
</dbReference>
<dbReference type="Pfam" id="PF08441">
    <property type="entry name" value="Integrin_A_Ig_1"/>
    <property type="match status" value="1"/>
</dbReference>
<keyword evidence="9" id="KW-0325">Glycoprotein</keyword>
<dbReference type="PROSITE" id="PS51470">
    <property type="entry name" value="FG_GAP"/>
    <property type="match status" value="1"/>
</dbReference>
<feature type="repeat" description="FG-GAP" evidence="10">
    <location>
        <begin position="193"/>
        <end position="251"/>
    </location>
</feature>